<dbReference type="EMBL" id="JAJUOS010000006">
    <property type="protein sequence ID" value="MCE5973753.1"/>
    <property type="molecule type" value="Genomic_DNA"/>
</dbReference>
<evidence type="ECO:0000259" key="1">
    <source>
        <dbReference type="Pfam" id="PF00188"/>
    </source>
</evidence>
<evidence type="ECO:0000313" key="3">
    <source>
        <dbReference type="Proteomes" id="UP001521181"/>
    </source>
</evidence>
<dbReference type="PANTHER" id="PTHR31157">
    <property type="entry name" value="SCP DOMAIN-CONTAINING PROTEIN"/>
    <property type="match status" value="1"/>
</dbReference>
<accession>A0ABS8YVM4</accession>
<dbReference type="SUPFAM" id="SSF55797">
    <property type="entry name" value="PR-1-like"/>
    <property type="match status" value="1"/>
</dbReference>
<comment type="caution">
    <text evidence="2">The sequence shown here is derived from an EMBL/GenBank/DDBJ whole genome shotgun (WGS) entry which is preliminary data.</text>
</comment>
<dbReference type="Gene3D" id="3.40.33.10">
    <property type="entry name" value="CAP"/>
    <property type="match status" value="1"/>
</dbReference>
<dbReference type="InterPro" id="IPR014044">
    <property type="entry name" value="CAP_dom"/>
</dbReference>
<dbReference type="InterPro" id="IPR035940">
    <property type="entry name" value="CAP_sf"/>
</dbReference>
<gene>
    <name evidence="2" type="ORF">LZA78_09700</name>
</gene>
<proteinExistence type="predicted"/>
<protein>
    <submittedName>
        <fullName evidence="2">CAP domain-containing protein</fullName>
    </submittedName>
</protein>
<feature type="domain" description="SCP" evidence="1">
    <location>
        <begin position="28"/>
        <end position="138"/>
    </location>
</feature>
<keyword evidence="3" id="KW-1185">Reference proteome</keyword>
<organism evidence="2 3">
    <name type="scientific">Rhodobacter flavimaris</name>
    <dbReference type="NCBI Taxonomy" id="2907145"/>
    <lineage>
        <taxon>Bacteria</taxon>
        <taxon>Pseudomonadati</taxon>
        <taxon>Pseudomonadota</taxon>
        <taxon>Alphaproteobacteria</taxon>
        <taxon>Rhodobacterales</taxon>
        <taxon>Rhodobacter group</taxon>
        <taxon>Rhodobacter</taxon>
    </lineage>
</organism>
<dbReference type="Proteomes" id="UP001521181">
    <property type="component" value="Unassembled WGS sequence"/>
</dbReference>
<reference evidence="2 3" key="1">
    <citation type="submission" date="2021-12" db="EMBL/GenBank/DDBJ databases">
        <title>Sinirhodobacter sp. WL0062 is a bacterium isolated from seawater.</title>
        <authorList>
            <person name="Wang L."/>
            <person name="He W."/>
            <person name="Zhang D.-F."/>
        </authorList>
    </citation>
    <scope>NUCLEOTIDE SEQUENCE [LARGE SCALE GENOMIC DNA]</scope>
    <source>
        <strain evidence="2 3">WL0062</strain>
    </source>
</reference>
<sequence length="149" mass="16158">MAVLLALMPVWAAAQDCPIDQAAATRLLDEVNAERLQVGLIAVRPEAALTEAAQDHACDMLLHGYFDHRGRDGSSPKTRAEAAGYRACMILENIAMGQRDPRGVIGDWMNSPGHRNNILNKDAEDAGIAIAREANRPPIYVMVLASPCR</sequence>
<name>A0ABS8YVM4_9RHOB</name>
<dbReference type="CDD" id="cd05379">
    <property type="entry name" value="CAP_bacterial"/>
    <property type="match status" value="1"/>
</dbReference>
<evidence type="ECO:0000313" key="2">
    <source>
        <dbReference type="EMBL" id="MCE5973753.1"/>
    </source>
</evidence>
<dbReference type="RefSeq" id="WP_233676731.1">
    <property type="nucleotide sequence ID" value="NZ_JAJUOS010000006.1"/>
</dbReference>
<dbReference type="PANTHER" id="PTHR31157:SF1">
    <property type="entry name" value="SCP DOMAIN-CONTAINING PROTEIN"/>
    <property type="match status" value="1"/>
</dbReference>
<dbReference type="Pfam" id="PF00188">
    <property type="entry name" value="CAP"/>
    <property type="match status" value="1"/>
</dbReference>